<feature type="domain" description="Ubiquitin-like" evidence="1">
    <location>
        <begin position="9"/>
        <end position="84"/>
    </location>
</feature>
<reference evidence="2 3" key="1">
    <citation type="submission" date="2021-05" db="EMBL/GenBank/DDBJ databases">
        <title>Genome Assembly of Synthetic Allotetraploid Brassica napus Reveals Homoeologous Exchanges between Subgenomes.</title>
        <authorList>
            <person name="Davis J.T."/>
        </authorList>
    </citation>
    <scope>NUCLEOTIDE SEQUENCE [LARGE SCALE GENOMIC DNA]</scope>
    <source>
        <strain evidence="3">cv. Da-Ae</strain>
        <tissue evidence="2">Seedling</tissue>
    </source>
</reference>
<accession>A0ABQ7XK08</accession>
<proteinExistence type="predicted"/>
<evidence type="ECO:0000259" key="1">
    <source>
        <dbReference type="PROSITE" id="PS50053"/>
    </source>
</evidence>
<dbReference type="InterPro" id="IPR000626">
    <property type="entry name" value="Ubiquitin-like_dom"/>
</dbReference>
<dbReference type="Gene3D" id="3.10.20.90">
    <property type="entry name" value="Phosphatidylinositol 3-kinase Catalytic Subunit, Chain A, domain 1"/>
    <property type="match status" value="1"/>
</dbReference>
<dbReference type="EMBL" id="JAGKQM010000084">
    <property type="protein sequence ID" value="KAH0855416.1"/>
    <property type="molecule type" value="Genomic_DNA"/>
</dbReference>
<name>A0ABQ7XK08_BRANA</name>
<organism evidence="2 3">
    <name type="scientific">Brassica napus</name>
    <name type="common">Rape</name>
    <dbReference type="NCBI Taxonomy" id="3708"/>
    <lineage>
        <taxon>Eukaryota</taxon>
        <taxon>Viridiplantae</taxon>
        <taxon>Streptophyta</taxon>
        <taxon>Embryophyta</taxon>
        <taxon>Tracheophyta</taxon>
        <taxon>Spermatophyta</taxon>
        <taxon>Magnoliopsida</taxon>
        <taxon>eudicotyledons</taxon>
        <taxon>Gunneridae</taxon>
        <taxon>Pentapetalae</taxon>
        <taxon>rosids</taxon>
        <taxon>malvids</taxon>
        <taxon>Brassicales</taxon>
        <taxon>Brassicaceae</taxon>
        <taxon>Brassiceae</taxon>
        <taxon>Brassica</taxon>
    </lineage>
</organism>
<dbReference type="Proteomes" id="UP000824890">
    <property type="component" value="Unassembled WGS sequence"/>
</dbReference>
<comment type="caution">
    <text evidence="2">The sequence shown here is derived from an EMBL/GenBank/DDBJ whole genome shotgun (WGS) entry which is preliminary data.</text>
</comment>
<evidence type="ECO:0000313" key="2">
    <source>
        <dbReference type="EMBL" id="KAH0855416.1"/>
    </source>
</evidence>
<dbReference type="SUPFAM" id="SSF54236">
    <property type="entry name" value="Ubiquitin-like"/>
    <property type="match status" value="1"/>
</dbReference>
<evidence type="ECO:0000313" key="3">
    <source>
        <dbReference type="Proteomes" id="UP000824890"/>
    </source>
</evidence>
<dbReference type="InterPro" id="IPR029071">
    <property type="entry name" value="Ubiquitin-like_domsf"/>
</dbReference>
<protein>
    <recommendedName>
        <fullName evidence="1">Ubiquitin-like domain-containing protein</fullName>
    </recommendedName>
</protein>
<sequence>MGFLWPSGIKVCVPTVDGRKVVEITVESWLLEKVASLKEKIGKMIQMQAKELKLRRKSGGVLKEDKSLAHNNVEAGEILTLTSRISRQLCFASGIELLEATVGPLGAAATVEGPSLTTPSDAGAGEGVGEGEGANISSFGTVSGGAIRGANCGVPAASECTAALYTVVCASARQRNHKARPNIKRLDIRIGHLNLLGGDETAVNGAGDGVERVGGAGLVTSGGGFSDAVDAGAGDGDLEEEVGREDVVLDVGVGGGDGVGEEDGDWVGLEEGSELCDFEVGVECVAEEGVARGARGAGLYC</sequence>
<keyword evidence="3" id="KW-1185">Reference proteome</keyword>
<gene>
    <name evidence="2" type="ORF">HID58_008030</name>
</gene>
<dbReference type="PROSITE" id="PS50053">
    <property type="entry name" value="UBIQUITIN_2"/>
    <property type="match status" value="1"/>
</dbReference>